<organism evidence="1 2">
    <name type="scientific">Luteolibacter yonseiensis</name>
    <dbReference type="NCBI Taxonomy" id="1144680"/>
    <lineage>
        <taxon>Bacteria</taxon>
        <taxon>Pseudomonadati</taxon>
        <taxon>Verrucomicrobiota</taxon>
        <taxon>Verrucomicrobiia</taxon>
        <taxon>Verrucomicrobiales</taxon>
        <taxon>Verrucomicrobiaceae</taxon>
        <taxon>Luteolibacter</taxon>
    </lineage>
</organism>
<sequence>MLCAVLTSCTTMDRLTFSNYSMMHSTDDPGSPPNNFHAPPKLSDGLALNYANHVELIMRCNSTNSRISREASATAQIALAAFAGAGAAFSYSEKTIAVLGLGSAAVPQFQDIFNAKGRAEVYNQAADMIQTGVMEYYSHNGNPSEHEFTPNGLTLVKRVSAAISLVNAVLNKQLPNRKQMLEATEEMTPEGAAPQKAGETPVNQAVPASVGKTTVVERQVPVVINTVEGERLREEAKRRAELDALQASTIQAFIKWKDTKSDADGAAILGKLEADSKKFEPTKRGLLKFIRATSDKATLQTISDEFNFPAEP</sequence>
<dbReference type="EMBL" id="JAENIK010000009">
    <property type="protein sequence ID" value="MBK1815770.1"/>
    <property type="molecule type" value="Genomic_DNA"/>
</dbReference>
<accession>A0A934R5T1</accession>
<dbReference type="AlphaFoldDB" id="A0A934R5T1"/>
<evidence type="ECO:0000313" key="1">
    <source>
        <dbReference type="EMBL" id="MBK1815770.1"/>
    </source>
</evidence>
<evidence type="ECO:0000313" key="2">
    <source>
        <dbReference type="Proteomes" id="UP000600139"/>
    </source>
</evidence>
<comment type="caution">
    <text evidence="1">The sequence shown here is derived from an EMBL/GenBank/DDBJ whole genome shotgun (WGS) entry which is preliminary data.</text>
</comment>
<keyword evidence="2" id="KW-1185">Reference proteome</keyword>
<gene>
    <name evidence="1" type="ORF">JIN84_09085</name>
</gene>
<proteinExistence type="predicted"/>
<dbReference type="Proteomes" id="UP000600139">
    <property type="component" value="Unassembled WGS sequence"/>
</dbReference>
<protein>
    <submittedName>
        <fullName evidence="1">Uncharacterized protein</fullName>
    </submittedName>
</protein>
<reference evidence="1" key="1">
    <citation type="submission" date="2021-01" db="EMBL/GenBank/DDBJ databases">
        <title>Modified the classification status of verrucomicrobia.</title>
        <authorList>
            <person name="Feng X."/>
        </authorList>
    </citation>
    <scope>NUCLEOTIDE SEQUENCE</scope>
    <source>
        <strain evidence="1">JCM 18052</strain>
    </source>
</reference>
<name>A0A934R5T1_9BACT</name>